<evidence type="ECO:0000313" key="2">
    <source>
        <dbReference type="EMBL" id="KAG0489968.1"/>
    </source>
</evidence>
<accession>A0A835VA19</accession>
<feature type="compositionally biased region" description="Basic and acidic residues" evidence="1">
    <location>
        <begin position="104"/>
        <end position="117"/>
    </location>
</feature>
<feature type="region of interest" description="Disordered" evidence="1">
    <location>
        <begin position="1"/>
        <end position="117"/>
    </location>
</feature>
<dbReference type="AlphaFoldDB" id="A0A835VA19"/>
<proteinExistence type="predicted"/>
<protein>
    <submittedName>
        <fullName evidence="2">Uncharacterized protein</fullName>
    </submittedName>
</protein>
<dbReference type="Proteomes" id="UP000639772">
    <property type="component" value="Chromosome 3"/>
</dbReference>
<feature type="compositionally biased region" description="Basic and acidic residues" evidence="1">
    <location>
        <begin position="81"/>
        <end position="90"/>
    </location>
</feature>
<name>A0A835VA19_VANPL</name>
<evidence type="ECO:0000313" key="3">
    <source>
        <dbReference type="Proteomes" id="UP000639772"/>
    </source>
</evidence>
<feature type="compositionally biased region" description="Polar residues" evidence="1">
    <location>
        <begin position="1"/>
        <end position="13"/>
    </location>
</feature>
<dbReference type="EMBL" id="JADCNM010000003">
    <property type="protein sequence ID" value="KAG0489968.1"/>
    <property type="molecule type" value="Genomic_DNA"/>
</dbReference>
<organism evidence="2 3">
    <name type="scientific">Vanilla planifolia</name>
    <name type="common">Vanilla</name>
    <dbReference type="NCBI Taxonomy" id="51239"/>
    <lineage>
        <taxon>Eukaryota</taxon>
        <taxon>Viridiplantae</taxon>
        <taxon>Streptophyta</taxon>
        <taxon>Embryophyta</taxon>
        <taxon>Tracheophyta</taxon>
        <taxon>Spermatophyta</taxon>
        <taxon>Magnoliopsida</taxon>
        <taxon>Liliopsida</taxon>
        <taxon>Asparagales</taxon>
        <taxon>Orchidaceae</taxon>
        <taxon>Vanilloideae</taxon>
        <taxon>Vanilleae</taxon>
        <taxon>Vanilla</taxon>
    </lineage>
</organism>
<evidence type="ECO:0000256" key="1">
    <source>
        <dbReference type="SAM" id="MobiDB-lite"/>
    </source>
</evidence>
<gene>
    <name evidence="2" type="ORF">HPP92_006831</name>
</gene>
<comment type="caution">
    <text evidence="2">The sequence shown here is derived from an EMBL/GenBank/DDBJ whole genome shotgun (WGS) entry which is preliminary data.</text>
</comment>
<reference evidence="2 3" key="1">
    <citation type="journal article" date="2020" name="Nat. Food">
        <title>A phased Vanilla planifolia genome enables genetic improvement of flavour and production.</title>
        <authorList>
            <person name="Hasing T."/>
            <person name="Tang H."/>
            <person name="Brym M."/>
            <person name="Khazi F."/>
            <person name="Huang T."/>
            <person name="Chambers A.H."/>
        </authorList>
    </citation>
    <scope>NUCLEOTIDE SEQUENCE [LARGE SCALE GENOMIC DNA]</scope>
    <source>
        <tissue evidence="2">Leaf</tissue>
    </source>
</reference>
<sequence length="117" mass="13660">MGNNWSFESQAPYRNNSLSRRYRSRDRQDRGYGRRRSNSMLRGREPIQRMWARKNSIEGQNANRGFNWAQGDRVNHNLGHSQDHRGRAEAADQPAAQSNFANADGREHTYDDPTKLR</sequence>